<organism evidence="3">
    <name type="scientific">Laccaria bicolor (strain S238N-H82 / ATCC MYA-4686)</name>
    <name type="common">Bicoloured deceiver</name>
    <name type="synonym">Laccaria laccata var. bicolor</name>
    <dbReference type="NCBI Taxonomy" id="486041"/>
    <lineage>
        <taxon>Eukaryota</taxon>
        <taxon>Fungi</taxon>
        <taxon>Dikarya</taxon>
        <taxon>Basidiomycota</taxon>
        <taxon>Agaricomycotina</taxon>
        <taxon>Agaricomycetes</taxon>
        <taxon>Agaricomycetidae</taxon>
        <taxon>Agaricales</taxon>
        <taxon>Agaricineae</taxon>
        <taxon>Hydnangiaceae</taxon>
        <taxon>Laccaria</taxon>
    </lineage>
</organism>
<dbReference type="EMBL" id="DS547118">
    <property type="protein sequence ID" value="EDR04399.1"/>
    <property type="molecule type" value="Genomic_DNA"/>
</dbReference>
<name>B0DM26_LACBS</name>
<reference evidence="2 3" key="1">
    <citation type="journal article" date="2008" name="Nature">
        <title>The genome of Laccaria bicolor provides insights into mycorrhizal symbiosis.</title>
        <authorList>
            <person name="Martin F."/>
            <person name="Aerts A."/>
            <person name="Ahren D."/>
            <person name="Brun A."/>
            <person name="Danchin E.G.J."/>
            <person name="Duchaussoy F."/>
            <person name="Gibon J."/>
            <person name="Kohler A."/>
            <person name="Lindquist E."/>
            <person name="Pereda V."/>
            <person name="Salamov A."/>
            <person name="Shapiro H.J."/>
            <person name="Wuyts J."/>
            <person name="Blaudez D."/>
            <person name="Buee M."/>
            <person name="Brokstein P."/>
            <person name="Canbaeck B."/>
            <person name="Cohen D."/>
            <person name="Courty P.E."/>
            <person name="Coutinho P.M."/>
            <person name="Delaruelle C."/>
            <person name="Detter J.C."/>
            <person name="Deveau A."/>
            <person name="DiFazio S."/>
            <person name="Duplessis S."/>
            <person name="Fraissinet-Tachet L."/>
            <person name="Lucic E."/>
            <person name="Frey-Klett P."/>
            <person name="Fourrey C."/>
            <person name="Feussner I."/>
            <person name="Gay G."/>
            <person name="Grimwood J."/>
            <person name="Hoegger P.J."/>
            <person name="Jain P."/>
            <person name="Kilaru S."/>
            <person name="Labbe J."/>
            <person name="Lin Y.C."/>
            <person name="Legue V."/>
            <person name="Le Tacon F."/>
            <person name="Marmeisse R."/>
            <person name="Melayah D."/>
            <person name="Montanini B."/>
            <person name="Muratet M."/>
            <person name="Nehls U."/>
            <person name="Niculita-Hirzel H."/>
            <person name="Oudot-Le Secq M.P."/>
            <person name="Peter M."/>
            <person name="Quesneville H."/>
            <person name="Rajashekar B."/>
            <person name="Reich M."/>
            <person name="Rouhier N."/>
            <person name="Schmutz J."/>
            <person name="Yin T."/>
            <person name="Chalot M."/>
            <person name="Henrissat B."/>
            <person name="Kuees U."/>
            <person name="Lucas S."/>
            <person name="Van de Peer Y."/>
            <person name="Podila G.K."/>
            <person name="Polle A."/>
            <person name="Pukkila P.J."/>
            <person name="Richardson P.M."/>
            <person name="Rouze P."/>
            <person name="Sanders I.R."/>
            <person name="Stajich J.E."/>
            <person name="Tunlid A."/>
            <person name="Tuskan G."/>
            <person name="Grigoriev I.V."/>
        </authorList>
    </citation>
    <scope>NUCLEOTIDE SEQUENCE [LARGE SCALE GENOMIC DNA]</scope>
    <source>
        <strain evidence="3">S238N-H82 / ATCC MYA-4686</strain>
    </source>
</reference>
<dbReference type="RefSeq" id="XP_001884918.1">
    <property type="nucleotide sequence ID" value="XM_001884883.1"/>
</dbReference>
<gene>
    <name evidence="2" type="ORF">LACBIDRAFT_304645</name>
</gene>
<dbReference type="InParanoid" id="B0DM26"/>
<dbReference type="Proteomes" id="UP000001194">
    <property type="component" value="Unassembled WGS sequence"/>
</dbReference>
<feature type="region of interest" description="Disordered" evidence="1">
    <location>
        <begin position="191"/>
        <end position="228"/>
    </location>
</feature>
<sequence length="465" mass="52902">MAAELGTQFGRRSEFVLERAELLLKEKRGPNRANKFRSYISQTRKDDMQGMTKEEKAKFMDQCYTEYMQGTTTSEEKEERMQEIYEHLHDEIVDGGSSIVAPEVRFEHWRTMIERLLNIIRRTDPEFDIAGFIVYSGDKPAAHQKDGLFVNSAFLKEIFERENYPIRKWTDIFATTIRAARYKQELRQGLQIDDSHEGSKDAPVAANASRKTSGTSSSSERYAPSKDSQKEFKQIFMAKWLETVPRPKSKRTTMPLTTFANYAEADKVALTGWPSNKVDTPLGPNFISNKLSQKQWALLANLLDSGKMKIIPWDQKFLQISEDNAQYGEIPLVFSSNGKALVFVKDSQQWINQFCKIQGDGRKGLGKRSHVEEEEEEETQNLQGPSSRPSSPPLKKRKVSFVTLPKASFYDNHRIAPKSYKVAPRFLNSSSTPSTSKPTPQVTKETEAFFRAIQGSSASSSSKRA</sequence>
<keyword evidence="3" id="KW-1185">Reference proteome</keyword>
<feature type="region of interest" description="Disordered" evidence="1">
    <location>
        <begin position="361"/>
        <end position="396"/>
    </location>
</feature>
<evidence type="ECO:0000256" key="1">
    <source>
        <dbReference type="SAM" id="MobiDB-lite"/>
    </source>
</evidence>
<dbReference type="HOGENOM" id="CLU_588007_0_0_1"/>
<protein>
    <submittedName>
        <fullName evidence="2">Predicted protein</fullName>
    </submittedName>
</protein>
<dbReference type="GeneID" id="6080602"/>
<dbReference type="OrthoDB" id="3080567at2759"/>
<accession>B0DM26</accession>
<evidence type="ECO:0000313" key="2">
    <source>
        <dbReference type="EMBL" id="EDR04399.1"/>
    </source>
</evidence>
<feature type="compositionally biased region" description="Low complexity" evidence="1">
    <location>
        <begin position="209"/>
        <end position="219"/>
    </location>
</feature>
<dbReference type="AlphaFoldDB" id="B0DM26"/>
<feature type="region of interest" description="Disordered" evidence="1">
    <location>
        <begin position="423"/>
        <end position="446"/>
    </location>
</feature>
<proteinExistence type="predicted"/>
<feature type="compositionally biased region" description="Low complexity" evidence="1">
    <location>
        <begin position="429"/>
        <end position="440"/>
    </location>
</feature>
<evidence type="ECO:0000313" key="3">
    <source>
        <dbReference type="Proteomes" id="UP000001194"/>
    </source>
</evidence>
<dbReference type="KEGG" id="lbc:LACBIDRAFT_304645"/>